<feature type="chain" id="PRO_5046476445" evidence="2">
    <location>
        <begin position="33"/>
        <end position="481"/>
    </location>
</feature>
<evidence type="ECO:0000256" key="2">
    <source>
        <dbReference type="SAM" id="SignalP"/>
    </source>
</evidence>
<dbReference type="Proteomes" id="UP001225356">
    <property type="component" value="Unassembled WGS sequence"/>
</dbReference>
<accession>A0ABT9Q8D7</accession>
<feature type="domain" description="AB hydrolase-1" evidence="3">
    <location>
        <begin position="185"/>
        <end position="282"/>
    </location>
</feature>
<evidence type="ECO:0000259" key="3">
    <source>
        <dbReference type="Pfam" id="PF00561"/>
    </source>
</evidence>
<evidence type="ECO:0000313" key="5">
    <source>
        <dbReference type="EMBL" id="MDP9843015.1"/>
    </source>
</evidence>
<dbReference type="Pfam" id="PF08386">
    <property type="entry name" value="Abhydrolase_4"/>
    <property type="match status" value="1"/>
</dbReference>
<dbReference type="InterPro" id="IPR000073">
    <property type="entry name" value="AB_hydrolase_1"/>
</dbReference>
<dbReference type="InterPro" id="IPR029058">
    <property type="entry name" value="AB_hydrolase_fold"/>
</dbReference>
<proteinExistence type="predicted"/>
<comment type="caution">
    <text evidence="5">The sequence shown here is derived from an EMBL/GenBank/DDBJ whole genome shotgun (WGS) entry which is preliminary data.</text>
</comment>
<keyword evidence="2" id="KW-0732">Signal</keyword>
<gene>
    <name evidence="5" type="ORF">J2853_002226</name>
</gene>
<dbReference type="Gene3D" id="3.40.50.1820">
    <property type="entry name" value="alpha/beta hydrolase"/>
    <property type="match status" value="1"/>
</dbReference>
<feature type="signal peptide" evidence="2">
    <location>
        <begin position="1"/>
        <end position="32"/>
    </location>
</feature>
<reference evidence="5 6" key="1">
    <citation type="submission" date="2023-07" db="EMBL/GenBank/DDBJ databases">
        <title>Sequencing the genomes of 1000 actinobacteria strains.</title>
        <authorList>
            <person name="Klenk H.-P."/>
        </authorList>
    </citation>
    <scope>NUCLEOTIDE SEQUENCE [LARGE SCALE GENOMIC DNA]</scope>
    <source>
        <strain evidence="5 6">DSM 46740</strain>
    </source>
</reference>
<feature type="region of interest" description="Disordered" evidence="1">
    <location>
        <begin position="126"/>
        <end position="153"/>
    </location>
</feature>
<dbReference type="RefSeq" id="WP_307556928.1">
    <property type="nucleotide sequence ID" value="NZ_JAUSQU010000001.1"/>
</dbReference>
<protein>
    <submittedName>
        <fullName evidence="5">Pimeloyl-ACP methyl ester carboxylesterase</fullName>
    </submittedName>
</protein>
<dbReference type="Pfam" id="PF00561">
    <property type="entry name" value="Abhydrolase_1"/>
    <property type="match status" value="1"/>
</dbReference>
<dbReference type="EMBL" id="JAUSQU010000001">
    <property type="protein sequence ID" value="MDP9843015.1"/>
    <property type="molecule type" value="Genomic_DNA"/>
</dbReference>
<dbReference type="SUPFAM" id="SSF53474">
    <property type="entry name" value="alpha/beta-Hydrolases"/>
    <property type="match status" value="1"/>
</dbReference>
<evidence type="ECO:0000313" key="6">
    <source>
        <dbReference type="Proteomes" id="UP001225356"/>
    </source>
</evidence>
<keyword evidence="6" id="KW-1185">Reference proteome</keyword>
<name>A0ABT9Q8D7_9ACTN</name>
<evidence type="ECO:0000259" key="4">
    <source>
        <dbReference type="Pfam" id="PF08386"/>
    </source>
</evidence>
<evidence type="ECO:0000256" key="1">
    <source>
        <dbReference type="SAM" id="MobiDB-lite"/>
    </source>
</evidence>
<feature type="domain" description="Peptidase S33 tripeptidyl aminopeptidase-like C-terminal" evidence="4">
    <location>
        <begin position="393"/>
        <end position="479"/>
    </location>
</feature>
<sequence>MNMIFQGRRGKALAAGLVAAGLVTSPVPTAFAGQGAAPLTWEACAGEKVPAGMECATIQVPIDWSRPGENKITLDLARLPVTDPAHRIGSVFTIPGGPGEDGIASMKQFADRYTALRRRFDVVTSAPRSSTPKEALPASCLKPGPGVSEPGDRREYEAQSKVLARAVDTCRKEDRSGLFTRLDGLSMARDVEAIRVALGEERLSFMAWSAGGSPATAYARLFPHRIRAMYLDGVYNQPGGKLLWDRMSRRSFEKRFRGFVGWCARTSTCALHGEDAGKVWRKLLRDADRSPIPVTSARFGEGKLTGFHLQVAVGLSAADPGAFATAVDKARHGDGSAFADNVLGLLAVYTQPIVLALRCPDGLGYTTYAEHREALREAGKISPDMPYSTFDGLVCSGWKIPVANPARPLPVKGLPPFLGVGSQTDFPWTDSLTRTIPGSASVLYDGPGHVMYLTGSSCVVEHADRYLTELKLPPAGTVCRA</sequence>
<organism evidence="5 6">
    <name type="scientific">Streptosporangium lutulentum</name>
    <dbReference type="NCBI Taxonomy" id="1461250"/>
    <lineage>
        <taxon>Bacteria</taxon>
        <taxon>Bacillati</taxon>
        <taxon>Actinomycetota</taxon>
        <taxon>Actinomycetes</taxon>
        <taxon>Streptosporangiales</taxon>
        <taxon>Streptosporangiaceae</taxon>
        <taxon>Streptosporangium</taxon>
    </lineage>
</organism>
<dbReference type="InterPro" id="IPR013595">
    <property type="entry name" value="Pept_S33_TAP-like_C"/>
</dbReference>